<dbReference type="Pfam" id="PF24860">
    <property type="entry name" value="FdhE_C"/>
    <property type="match status" value="1"/>
</dbReference>
<evidence type="ECO:0000313" key="5">
    <source>
        <dbReference type="Proteomes" id="UP000045545"/>
    </source>
</evidence>
<organism evidence="4 5">
    <name type="scientific">Syntrophomonas zehnderi OL-4</name>
    <dbReference type="NCBI Taxonomy" id="690567"/>
    <lineage>
        <taxon>Bacteria</taxon>
        <taxon>Bacillati</taxon>
        <taxon>Bacillota</taxon>
        <taxon>Clostridia</taxon>
        <taxon>Eubacteriales</taxon>
        <taxon>Syntrophomonadaceae</taxon>
        <taxon>Syntrophomonas</taxon>
    </lineage>
</organism>
<dbReference type="GO" id="GO:0008199">
    <property type="term" value="F:ferric iron binding"/>
    <property type="evidence" value="ECO:0007669"/>
    <property type="project" value="TreeGrafter"/>
</dbReference>
<dbReference type="PANTHER" id="PTHR37689">
    <property type="entry name" value="PROTEIN FDHE"/>
    <property type="match status" value="1"/>
</dbReference>
<feature type="domain" description="FdhE C-terminal" evidence="3">
    <location>
        <begin position="203"/>
        <end position="273"/>
    </location>
</feature>
<protein>
    <submittedName>
        <fullName evidence="4">Formate dehydrogenase accessory protein</fullName>
    </submittedName>
</protein>
<dbReference type="SUPFAM" id="SSF144020">
    <property type="entry name" value="FdhE-like"/>
    <property type="match status" value="1"/>
</dbReference>
<dbReference type="RefSeq" id="WP_046497250.1">
    <property type="nucleotide sequence ID" value="NZ_CGIH01000027.1"/>
</dbReference>
<gene>
    <name evidence="4" type="ORF">1511</name>
</gene>
<dbReference type="GO" id="GO:0051604">
    <property type="term" value="P:protein maturation"/>
    <property type="evidence" value="ECO:0007669"/>
    <property type="project" value="TreeGrafter"/>
</dbReference>
<reference evidence="4 5" key="1">
    <citation type="submission" date="2015-03" db="EMBL/GenBank/DDBJ databases">
        <authorList>
            <person name="Murphy D."/>
        </authorList>
    </citation>
    <scope>NUCLEOTIDE SEQUENCE [LARGE SCALE GENOMIC DNA]</scope>
    <source>
        <strain evidence="4 5">OL-4</strain>
    </source>
</reference>
<dbReference type="OrthoDB" id="9811074at2"/>
<dbReference type="InterPro" id="IPR006452">
    <property type="entry name" value="Formate_DH_accessory"/>
</dbReference>
<dbReference type="InterPro" id="IPR056797">
    <property type="entry name" value="FdhE_central"/>
</dbReference>
<dbReference type="Proteomes" id="UP000045545">
    <property type="component" value="Unassembled WGS sequence"/>
</dbReference>
<feature type="domain" description="FdhE central" evidence="2">
    <location>
        <begin position="165"/>
        <end position="197"/>
    </location>
</feature>
<proteinExistence type="predicted"/>
<dbReference type="Pfam" id="PF24859">
    <property type="entry name" value="FdhE_central"/>
    <property type="match status" value="1"/>
</dbReference>
<dbReference type="STRING" id="690567.1511"/>
<accession>A0A0E4GAR0</accession>
<name>A0A0E4GAR0_9FIRM</name>
<dbReference type="InterPro" id="IPR056796">
    <property type="entry name" value="FdhE_C"/>
</dbReference>
<evidence type="ECO:0000256" key="1">
    <source>
        <dbReference type="ARBA" id="ARBA00022490"/>
    </source>
</evidence>
<dbReference type="GO" id="GO:0005829">
    <property type="term" value="C:cytosol"/>
    <property type="evidence" value="ECO:0007669"/>
    <property type="project" value="TreeGrafter"/>
</dbReference>
<dbReference type="AlphaFoldDB" id="A0A0E4GAR0"/>
<evidence type="ECO:0000259" key="2">
    <source>
        <dbReference type="Pfam" id="PF24859"/>
    </source>
</evidence>
<sequence>MTREFPVDLPEGYVEFYKHLENWQNEQEIRLKQTFSPEAVHDVQQIADSNKSLMKLYRFVIDPQQYKNNYLSLLELLKIHRSGITETLNHLTKAAHNLDFAELPGKLLDDDENYFSSLASRLDVPPELLVFTVDHALRPILRLFAQPYYQAFTNDDFRHWNQPTICPFCGSKSRFSRLRLDDGRRFMFCDRCFTEWESPNLYCVHCGNDEPNTINYMTIENDPSYQLYTCEKCKGYLKTYDERESGKTTDLFIANIETIYLDILAQQKGYVTHDYE</sequence>
<dbReference type="CDD" id="cd16341">
    <property type="entry name" value="FdhE"/>
    <property type="match status" value="1"/>
</dbReference>
<evidence type="ECO:0000313" key="4">
    <source>
        <dbReference type="EMBL" id="CFX61018.1"/>
    </source>
</evidence>
<dbReference type="PANTHER" id="PTHR37689:SF1">
    <property type="entry name" value="PROTEIN FDHE"/>
    <property type="match status" value="1"/>
</dbReference>
<keyword evidence="1" id="KW-0963">Cytoplasm</keyword>
<keyword evidence="5" id="KW-1185">Reference proteome</keyword>
<dbReference type="EMBL" id="CGIH01000027">
    <property type="protein sequence ID" value="CFX61018.1"/>
    <property type="molecule type" value="Genomic_DNA"/>
</dbReference>
<dbReference type="InterPro" id="IPR024064">
    <property type="entry name" value="FdhE-like_sf"/>
</dbReference>
<evidence type="ECO:0000259" key="3">
    <source>
        <dbReference type="Pfam" id="PF24860"/>
    </source>
</evidence>
<dbReference type="Gene3D" id="3.90.1670.10">
    <property type="entry name" value="FdhE-like domain"/>
    <property type="match status" value="1"/>
</dbReference>